<dbReference type="PaxDb" id="186497-PF1182"/>
<reference evidence="1 2" key="1">
    <citation type="journal article" date="1999" name="Genetics">
        <title>Divergence of the hyperthermophilic archaea Pyrococcus furiosus and P. horikoshii inferred from complete genomic sequences.</title>
        <authorList>
            <person name="Maeder D.L."/>
            <person name="Weiss R.B."/>
            <person name="Dunn D.M."/>
            <person name="Cherry J.L."/>
            <person name="Gonzalez J.M."/>
            <person name="DiRuggiero J."/>
            <person name="Robb F.T."/>
        </authorList>
    </citation>
    <scope>NUCLEOTIDE SEQUENCE [LARGE SCALE GENOMIC DNA]</scope>
    <source>
        <strain evidence="2">ATCC 43587 / DSM 3638 / JCM 8422 / Vc1</strain>
    </source>
</reference>
<organism evidence="1 2">
    <name type="scientific">Pyrococcus furiosus (strain ATCC 43587 / DSM 3638 / JCM 8422 / Vc1)</name>
    <dbReference type="NCBI Taxonomy" id="186497"/>
    <lineage>
        <taxon>Archaea</taxon>
        <taxon>Methanobacteriati</taxon>
        <taxon>Methanobacteriota</taxon>
        <taxon>Thermococci</taxon>
        <taxon>Thermococcales</taxon>
        <taxon>Thermococcaceae</taxon>
        <taxon>Pyrococcus</taxon>
    </lineage>
</organism>
<dbReference type="InterPro" id="IPR036249">
    <property type="entry name" value="Thioredoxin-like_sf"/>
</dbReference>
<dbReference type="EMBL" id="AE009950">
    <property type="protein sequence ID" value="AAL81306.1"/>
    <property type="molecule type" value="Genomic_DNA"/>
</dbReference>
<keyword evidence="2" id="KW-1185">Reference proteome</keyword>
<dbReference type="eggNOG" id="arCOG01975">
    <property type="taxonomic scope" value="Archaea"/>
</dbReference>
<dbReference type="SUPFAM" id="SSF52833">
    <property type="entry name" value="Thioredoxin-like"/>
    <property type="match status" value="1"/>
</dbReference>
<protein>
    <submittedName>
        <fullName evidence="1">Uncharacterized protein</fullName>
    </submittedName>
</protein>
<proteinExistence type="predicted"/>
<sequence>MEFQLVPGCQKMKEVLPEYYGEGSTTFYDIGASQHNYNIYMNFSKLLGVRGVPLIGIFYNNTLYGVVEGEFPPEAAQEIVEKAIENNGVIILISSGTYLLPRNETKAIEAIENMTKWFLNGEVVGQ</sequence>
<dbReference type="AlphaFoldDB" id="Q8U1M4"/>
<dbReference type="KEGG" id="pfu:PF1182"/>
<evidence type="ECO:0000313" key="1">
    <source>
        <dbReference type="EMBL" id="AAL81306.1"/>
    </source>
</evidence>
<gene>
    <name evidence="1" type="ordered locus">PF1182</name>
</gene>
<dbReference type="PATRIC" id="fig|186497.12.peg.1242"/>
<dbReference type="STRING" id="186497.PF1182"/>
<evidence type="ECO:0000313" key="2">
    <source>
        <dbReference type="Proteomes" id="UP000001013"/>
    </source>
</evidence>
<dbReference type="HOGENOM" id="CLU_2152750_0_0_2"/>
<name>Q8U1M4_PYRFU</name>
<accession>Q8U1M4</accession>
<dbReference type="Proteomes" id="UP000001013">
    <property type="component" value="Chromosome"/>
</dbReference>
<dbReference type="PhylomeDB" id="Q8U1M4"/>